<keyword evidence="2" id="KW-0819">tRNA processing</keyword>
<dbReference type="GO" id="GO:0008033">
    <property type="term" value="P:tRNA processing"/>
    <property type="evidence" value="ECO:0007669"/>
    <property type="project" value="UniProtKB-KW"/>
</dbReference>
<dbReference type="Gene3D" id="3.30.2350.20">
    <property type="entry name" value="TruD, catalytic domain"/>
    <property type="match status" value="3"/>
</dbReference>
<dbReference type="PANTHER" id="PTHR13326">
    <property type="entry name" value="TRNA PSEUDOURIDINE SYNTHASE D"/>
    <property type="match status" value="1"/>
</dbReference>
<protein>
    <submittedName>
        <fullName evidence="8">Pseudouridylate synthase 7 homolog</fullName>
    </submittedName>
</protein>
<feature type="compositionally biased region" description="Polar residues" evidence="5">
    <location>
        <begin position="1"/>
        <end position="22"/>
    </location>
</feature>
<dbReference type="AlphaFoldDB" id="A0AAV4S3M1"/>
<dbReference type="InterPro" id="IPR011760">
    <property type="entry name" value="PsdUridine_synth_TruD_insert"/>
</dbReference>
<dbReference type="Pfam" id="PF01142">
    <property type="entry name" value="TruD"/>
    <property type="match status" value="1"/>
</dbReference>
<feature type="domain" description="TRUD" evidence="6">
    <location>
        <begin position="337"/>
        <end position="568"/>
    </location>
</feature>
<dbReference type="InterPro" id="IPR020103">
    <property type="entry name" value="PsdUridine_synth_cat_dom_sf"/>
</dbReference>
<organism evidence="8 9">
    <name type="scientific">Caerostris darwini</name>
    <dbReference type="NCBI Taxonomy" id="1538125"/>
    <lineage>
        <taxon>Eukaryota</taxon>
        <taxon>Metazoa</taxon>
        <taxon>Ecdysozoa</taxon>
        <taxon>Arthropoda</taxon>
        <taxon>Chelicerata</taxon>
        <taxon>Arachnida</taxon>
        <taxon>Araneae</taxon>
        <taxon>Araneomorphae</taxon>
        <taxon>Entelegynae</taxon>
        <taxon>Araneoidea</taxon>
        <taxon>Araneidae</taxon>
        <taxon>Caerostris</taxon>
    </lineage>
</organism>
<proteinExistence type="inferred from homology"/>
<dbReference type="InterPro" id="IPR042214">
    <property type="entry name" value="TruD_catalytic"/>
</dbReference>
<feature type="region of interest" description="Disordered" evidence="5">
    <location>
        <begin position="1"/>
        <end position="26"/>
    </location>
</feature>
<evidence type="ECO:0000256" key="4">
    <source>
        <dbReference type="ARBA" id="ARBA00036943"/>
    </source>
</evidence>
<dbReference type="InterPro" id="IPR001374">
    <property type="entry name" value="R3H_dom"/>
</dbReference>
<dbReference type="PROSITE" id="PS51061">
    <property type="entry name" value="R3H"/>
    <property type="match status" value="1"/>
</dbReference>
<dbReference type="SUPFAM" id="SSF55120">
    <property type="entry name" value="Pseudouridine synthase"/>
    <property type="match status" value="2"/>
</dbReference>
<name>A0AAV4S3M1_9ARAC</name>
<dbReference type="HAMAP" id="MF_01082">
    <property type="entry name" value="TruD"/>
    <property type="match status" value="1"/>
</dbReference>
<dbReference type="GO" id="GO:0003723">
    <property type="term" value="F:RNA binding"/>
    <property type="evidence" value="ECO:0007669"/>
    <property type="project" value="InterPro"/>
</dbReference>
<keyword evidence="3" id="KW-0413">Isomerase</keyword>
<accession>A0AAV4S3M1</accession>
<evidence type="ECO:0000256" key="5">
    <source>
        <dbReference type="SAM" id="MobiDB-lite"/>
    </source>
</evidence>
<comment type="caution">
    <text evidence="8">The sequence shown here is derived from an EMBL/GenBank/DDBJ whole genome shotgun (WGS) entry which is preliminary data.</text>
</comment>
<evidence type="ECO:0000256" key="3">
    <source>
        <dbReference type="ARBA" id="ARBA00023235"/>
    </source>
</evidence>
<dbReference type="PANTHER" id="PTHR13326:SF31">
    <property type="entry name" value="PSEUDOURIDYLATE SYNTHASE 7 HOMOLOG"/>
    <property type="match status" value="1"/>
</dbReference>
<evidence type="ECO:0000256" key="1">
    <source>
        <dbReference type="ARBA" id="ARBA00007953"/>
    </source>
</evidence>
<reference evidence="8 9" key="1">
    <citation type="submission" date="2021-06" db="EMBL/GenBank/DDBJ databases">
        <title>Caerostris darwini draft genome.</title>
        <authorList>
            <person name="Kono N."/>
            <person name="Arakawa K."/>
        </authorList>
    </citation>
    <scope>NUCLEOTIDE SEQUENCE [LARGE SCALE GENOMIC DNA]</scope>
</reference>
<evidence type="ECO:0000259" key="7">
    <source>
        <dbReference type="PROSITE" id="PS51061"/>
    </source>
</evidence>
<evidence type="ECO:0000313" key="9">
    <source>
        <dbReference type="Proteomes" id="UP001054837"/>
    </source>
</evidence>
<dbReference type="EMBL" id="BPLQ01006962">
    <property type="protein sequence ID" value="GIY26643.1"/>
    <property type="molecule type" value="Genomic_DNA"/>
</dbReference>
<evidence type="ECO:0000259" key="6">
    <source>
        <dbReference type="PROSITE" id="PS50984"/>
    </source>
</evidence>
<dbReference type="PIRSF" id="PIRSF037016">
    <property type="entry name" value="Pseudouridin_synth_euk_prd"/>
    <property type="match status" value="1"/>
</dbReference>
<dbReference type="Proteomes" id="UP001054837">
    <property type="component" value="Unassembled WGS sequence"/>
</dbReference>
<evidence type="ECO:0000313" key="8">
    <source>
        <dbReference type="EMBL" id="GIY26643.1"/>
    </source>
</evidence>
<feature type="domain" description="R3H" evidence="7">
    <location>
        <begin position="122"/>
        <end position="188"/>
    </location>
</feature>
<dbReference type="CDD" id="cd02576">
    <property type="entry name" value="PseudoU_synth_ScPUS7"/>
    <property type="match status" value="1"/>
</dbReference>
<keyword evidence="9" id="KW-1185">Reference proteome</keyword>
<dbReference type="GO" id="GO:0001522">
    <property type="term" value="P:pseudouridine synthesis"/>
    <property type="evidence" value="ECO:0007669"/>
    <property type="project" value="InterPro"/>
</dbReference>
<evidence type="ECO:0000256" key="2">
    <source>
        <dbReference type="ARBA" id="ARBA00022694"/>
    </source>
</evidence>
<dbReference type="GO" id="GO:0005634">
    <property type="term" value="C:nucleus"/>
    <property type="evidence" value="ECO:0007669"/>
    <property type="project" value="TreeGrafter"/>
</dbReference>
<dbReference type="InterPro" id="IPR001656">
    <property type="entry name" value="PsdUridine_synth_TruD"/>
</dbReference>
<dbReference type="PROSITE" id="PS50984">
    <property type="entry name" value="TRUD"/>
    <property type="match status" value="1"/>
</dbReference>
<dbReference type="NCBIfam" id="TIGR00094">
    <property type="entry name" value="tRNA_TruD_broad"/>
    <property type="match status" value="1"/>
</dbReference>
<sequence length="641" mass="72688">MDSNNTSKRALNSQHTDENCSPPSKKLCSELDESHIESSLKNKSQNENSCNAIDRSNLAFGRVSEGDVGITEYISNLPGFTAVMKERYSDFVVNEIDTEGNVVRLTNFSQPQNPENDVKVDDLLDAATVKSLEELVADEKSDVKIDVTDMDKDARKKIHVAIRKMFDGVESSTEDKDEKKFIIVKKFQTKKRRRFQLSVKGNYLHFVLYKENRDTMDTINCISSYFRVQPKVFSYAGSKDKRGKTSQLVSAYKIKPERLLSINKEFNNIKVGNIIYKNEQLKLGDLWGNRFAIVLSYKNEQLNLGDLWGNRFAIVLRQLDGDPETIGKAIDSLSAKGFINYYGMQRFGTQCIPTHSIGRMLLHSNWEGAIDLILTPRQEDPEDLLAAKQIWIQSKDAKLALQNLKRKFGIEGKLLSGLASTHEKDLYNALGAIPRNMRLMYLHSYQSYIWNKVASKRIKEYGLKVLKGDLVSSEAGVIVDNSEVEKEEGNRKAVLSSIVKVISEDEIDKYDISDVLLPLPGHSVVFPDNETKDWYDEFLKEDGMNWTNFDSKIKANSLSGAYRKLIVVPKDVKWEILPYTDVTKSLLLSDFEILQGTTELIIDKSGPLKALKLEFQLPPSAYATMVIREISKQSTCYSPKT</sequence>
<comment type="similarity">
    <text evidence="1">Belongs to the pseudouridine synthase TruD family.</text>
</comment>
<comment type="catalytic activity">
    <reaction evidence="4">
        <text>a uridine in tRNA = a pseudouridine in tRNA</text>
        <dbReference type="Rhea" id="RHEA:54572"/>
        <dbReference type="Rhea" id="RHEA-COMP:13339"/>
        <dbReference type="Rhea" id="RHEA-COMP:13934"/>
        <dbReference type="ChEBI" id="CHEBI:65314"/>
        <dbReference type="ChEBI" id="CHEBI:65315"/>
    </reaction>
</comment>
<gene>
    <name evidence="8" type="primary">PUS7</name>
    <name evidence="8" type="ORF">CDAR_29183</name>
</gene>
<dbReference type="GO" id="GO:0009982">
    <property type="term" value="F:pseudouridine synthase activity"/>
    <property type="evidence" value="ECO:0007669"/>
    <property type="project" value="InterPro"/>
</dbReference>